<reference evidence="7 8" key="1">
    <citation type="journal article" date="2014" name="PLoS Genet.">
        <title>Phylogenetically driven sequencing of extremely halophilic archaea reveals strategies for static and dynamic osmo-response.</title>
        <authorList>
            <person name="Becker E.A."/>
            <person name="Seitzer P.M."/>
            <person name="Tritt A."/>
            <person name="Larsen D."/>
            <person name="Krusor M."/>
            <person name="Yao A.I."/>
            <person name="Wu D."/>
            <person name="Madern D."/>
            <person name="Eisen J.A."/>
            <person name="Darling A.E."/>
            <person name="Facciotti M.T."/>
        </authorList>
    </citation>
    <scope>NUCLEOTIDE SEQUENCE [LARGE SCALE GENOMIC DNA]</scope>
    <source>
        <strain evidence="7 8">JCM 14978</strain>
    </source>
</reference>
<dbReference type="PANTHER" id="PTHR30213:SF0">
    <property type="entry name" value="UPF0761 MEMBRANE PROTEIN YIHY"/>
    <property type="match status" value="1"/>
</dbReference>
<comment type="caution">
    <text evidence="7">The sequence shown here is derived from an EMBL/GenBank/DDBJ whole genome shotgun (WGS) entry which is preliminary data.</text>
</comment>
<feature type="transmembrane region" description="Helical" evidence="6">
    <location>
        <begin position="144"/>
        <end position="168"/>
    </location>
</feature>
<organism evidence="7 8">
    <name type="scientific">Halorubrum kocurii JCM 14978</name>
    <dbReference type="NCBI Taxonomy" id="1230456"/>
    <lineage>
        <taxon>Archaea</taxon>
        <taxon>Methanobacteriati</taxon>
        <taxon>Methanobacteriota</taxon>
        <taxon>Stenosarchaea group</taxon>
        <taxon>Halobacteria</taxon>
        <taxon>Halobacteriales</taxon>
        <taxon>Haloferacaceae</taxon>
        <taxon>Halorubrum</taxon>
    </lineage>
</organism>
<name>M0P675_9EURY</name>
<evidence type="ECO:0000313" key="8">
    <source>
        <dbReference type="Proteomes" id="UP000011546"/>
    </source>
</evidence>
<dbReference type="NCBIfam" id="TIGR00765">
    <property type="entry name" value="yihY_not_rbn"/>
    <property type="match status" value="1"/>
</dbReference>
<keyword evidence="5 6" id="KW-0472">Membrane</keyword>
<evidence type="ECO:0000256" key="3">
    <source>
        <dbReference type="ARBA" id="ARBA00022692"/>
    </source>
</evidence>
<feature type="transmembrane region" description="Helical" evidence="6">
    <location>
        <begin position="180"/>
        <end position="200"/>
    </location>
</feature>
<dbReference type="Proteomes" id="UP000011546">
    <property type="component" value="Unassembled WGS sequence"/>
</dbReference>
<dbReference type="OrthoDB" id="204872at2157"/>
<dbReference type="PANTHER" id="PTHR30213">
    <property type="entry name" value="INNER MEMBRANE PROTEIN YHJD"/>
    <property type="match status" value="1"/>
</dbReference>
<feature type="transmembrane region" description="Helical" evidence="6">
    <location>
        <begin position="212"/>
        <end position="233"/>
    </location>
</feature>
<dbReference type="RefSeq" id="WP_008847974.1">
    <property type="nucleotide sequence ID" value="NZ_AOJH01000043.1"/>
</dbReference>
<evidence type="ECO:0000313" key="7">
    <source>
        <dbReference type="EMBL" id="EMA65551.1"/>
    </source>
</evidence>
<accession>M0P675</accession>
<feature type="transmembrane region" description="Helical" evidence="6">
    <location>
        <begin position="245"/>
        <end position="273"/>
    </location>
</feature>
<gene>
    <name evidence="7" type="ORF">C468_06203</name>
</gene>
<dbReference type="PATRIC" id="fig|1230456.3.peg.1211"/>
<comment type="subcellular location">
    <subcellularLocation>
        <location evidence="1">Cell membrane</location>
        <topology evidence="1">Multi-pass membrane protein</topology>
    </subcellularLocation>
</comment>
<feature type="transmembrane region" description="Helical" evidence="6">
    <location>
        <begin position="40"/>
        <end position="63"/>
    </location>
</feature>
<dbReference type="InterPro" id="IPR017039">
    <property type="entry name" value="Virul_fac_BrkB"/>
</dbReference>
<dbReference type="Pfam" id="PF03631">
    <property type="entry name" value="Virul_fac_BrkB"/>
    <property type="match status" value="1"/>
</dbReference>
<evidence type="ECO:0000256" key="4">
    <source>
        <dbReference type="ARBA" id="ARBA00022989"/>
    </source>
</evidence>
<evidence type="ECO:0000256" key="2">
    <source>
        <dbReference type="ARBA" id="ARBA00022475"/>
    </source>
</evidence>
<dbReference type="STRING" id="1230456.C468_06203"/>
<keyword evidence="2" id="KW-1003">Cell membrane</keyword>
<feature type="transmembrane region" description="Helical" evidence="6">
    <location>
        <begin position="102"/>
        <end position="124"/>
    </location>
</feature>
<keyword evidence="3 6" id="KW-0812">Transmembrane</keyword>
<dbReference type="EMBL" id="AOJH01000043">
    <property type="protein sequence ID" value="EMA65551.1"/>
    <property type="molecule type" value="Genomic_DNA"/>
</dbReference>
<evidence type="ECO:0000256" key="5">
    <source>
        <dbReference type="ARBA" id="ARBA00023136"/>
    </source>
</evidence>
<keyword evidence="4 6" id="KW-1133">Transmembrane helix</keyword>
<keyword evidence="8" id="KW-1185">Reference proteome</keyword>
<protein>
    <submittedName>
        <fullName evidence="7">Ribonuclease BN</fullName>
    </submittedName>
</protein>
<sequence>MRRDQPRVAEAVRSLVRLGRSIAAFGRSAFVLGRESELSFLAGSIAFFAFFSVVPALVLAVAVGSAVGGERFAAAVLALFEAYLSAEGSAVVSAALTDQSGIAGATAVGTLALAWSALKVFRAIDLAFDRIYGSETVTPLGRQLLNATAVMTTIGVGIALLVSAQLILGIPAVERVLPSRAAGIAVLFGGLLVALLPVYYVLPPRRVSLREVLPGTVAAVVGLVVLETLFHLYSAFAGQYRAYGFLGIVLLFLLWLYFGALALLFGAVVNVVAE</sequence>
<dbReference type="AlphaFoldDB" id="M0P675"/>
<dbReference type="PIRSF" id="PIRSF035875">
    <property type="entry name" value="RNase_BN"/>
    <property type="match status" value="1"/>
</dbReference>
<evidence type="ECO:0000256" key="6">
    <source>
        <dbReference type="SAM" id="Phobius"/>
    </source>
</evidence>
<proteinExistence type="predicted"/>
<evidence type="ECO:0000256" key="1">
    <source>
        <dbReference type="ARBA" id="ARBA00004651"/>
    </source>
</evidence>
<dbReference type="GO" id="GO:0005886">
    <property type="term" value="C:plasma membrane"/>
    <property type="evidence" value="ECO:0007669"/>
    <property type="project" value="UniProtKB-SubCell"/>
</dbReference>